<evidence type="ECO:0000256" key="2">
    <source>
        <dbReference type="SAM" id="MobiDB-lite"/>
    </source>
</evidence>
<feature type="region of interest" description="Disordered" evidence="2">
    <location>
        <begin position="1"/>
        <end position="40"/>
    </location>
</feature>
<sequence>MCGSIWTHPHLMRQVNTSAKTSTRERTPKPQNRGPLRRKRVENLKYSVDGFREAVEELQLNIDILEAKVDEMCEEEYYTLELQIKDLREKLNAGPKQLPGAKKK</sequence>
<evidence type="ECO:0000256" key="1">
    <source>
        <dbReference type="SAM" id="Coils"/>
    </source>
</evidence>
<accession>A0A8T0RYJ7</accession>
<organism evidence="3 4">
    <name type="scientific">Panicum virgatum</name>
    <name type="common">Blackwell switchgrass</name>
    <dbReference type="NCBI Taxonomy" id="38727"/>
    <lineage>
        <taxon>Eukaryota</taxon>
        <taxon>Viridiplantae</taxon>
        <taxon>Streptophyta</taxon>
        <taxon>Embryophyta</taxon>
        <taxon>Tracheophyta</taxon>
        <taxon>Spermatophyta</taxon>
        <taxon>Magnoliopsida</taxon>
        <taxon>Liliopsida</taxon>
        <taxon>Poales</taxon>
        <taxon>Poaceae</taxon>
        <taxon>PACMAD clade</taxon>
        <taxon>Panicoideae</taxon>
        <taxon>Panicodae</taxon>
        <taxon>Paniceae</taxon>
        <taxon>Panicinae</taxon>
        <taxon>Panicum</taxon>
        <taxon>Panicum sect. Hiantes</taxon>
    </lineage>
</organism>
<name>A0A8T0RYJ7_PANVG</name>
<feature type="coiled-coil region" evidence="1">
    <location>
        <begin position="41"/>
        <end position="75"/>
    </location>
</feature>
<reference evidence="3" key="1">
    <citation type="submission" date="2020-05" db="EMBL/GenBank/DDBJ databases">
        <title>WGS assembly of Panicum virgatum.</title>
        <authorList>
            <person name="Lovell J.T."/>
            <person name="Jenkins J."/>
            <person name="Shu S."/>
            <person name="Juenger T.E."/>
            <person name="Schmutz J."/>
        </authorList>
    </citation>
    <scope>NUCLEOTIDE SEQUENCE</scope>
    <source>
        <strain evidence="3">AP13</strain>
    </source>
</reference>
<dbReference type="EMBL" id="CM029046">
    <property type="protein sequence ID" value="KAG2589593.1"/>
    <property type="molecule type" value="Genomic_DNA"/>
</dbReference>
<proteinExistence type="predicted"/>
<keyword evidence="4" id="KW-1185">Reference proteome</keyword>
<evidence type="ECO:0000313" key="3">
    <source>
        <dbReference type="EMBL" id="KAG2589593.1"/>
    </source>
</evidence>
<comment type="caution">
    <text evidence="3">The sequence shown here is derived from an EMBL/GenBank/DDBJ whole genome shotgun (WGS) entry which is preliminary data.</text>
</comment>
<gene>
    <name evidence="3" type="ORF">PVAP13_5NG372281</name>
</gene>
<keyword evidence="1" id="KW-0175">Coiled coil</keyword>
<dbReference type="AlphaFoldDB" id="A0A8T0RYJ7"/>
<protein>
    <submittedName>
        <fullName evidence="3">Uncharacterized protein</fullName>
    </submittedName>
</protein>
<evidence type="ECO:0000313" key="4">
    <source>
        <dbReference type="Proteomes" id="UP000823388"/>
    </source>
</evidence>
<dbReference type="Proteomes" id="UP000823388">
    <property type="component" value="Chromosome 5N"/>
</dbReference>